<feature type="signal peptide" evidence="1">
    <location>
        <begin position="1"/>
        <end position="24"/>
    </location>
</feature>
<evidence type="ECO:0000313" key="3">
    <source>
        <dbReference type="RefSeq" id="XP_022721105.1"/>
    </source>
</evidence>
<feature type="chain" id="PRO_5028115099" evidence="1">
    <location>
        <begin position="25"/>
        <end position="114"/>
    </location>
</feature>
<evidence type="ECO:0000256" key="1">
    <source>
        <dbReference type="SAM" id="SignalP"/>
    </source>
</evidence>
<reference evidence="3" key="1">
    <citation type="submission" date="2025-08" db="UniProtKB">
        <authorList>
            <consortium name="RefSeq"/>
        </authorList>
    </citation>
    <scope>IDENTIFICATION</scope>
    <source>
        <tissue evidence="3">Fruit stalk</tissue>
    </source>
</reference>
<dbReference type="Proteomes" id="UP000515121">
    <property type="component" value="Unplaced"/>
</dbReference>
<dbReference type="PANTHER" id="PTHR36312">
    <property type="entry name" value="THIONIN-LIKE PROTEIN 1"/>
    <property type="match status" value="1"/>
</dbReference>
<dbReference type="RefSeq" id="XP_022721105.1">
    <property type="nucleotide sequence ID" value="XM_022865370.1"/>
</dbReference>
<dbReference type="PANTHER" id="PTHR36312:SF1">
    <property type="entry name" value="OS01G0594500 PROTEIN"/>
    <property type="match status" value="1"/>
</dbReference>
<name>A0A6P5WYA6_DURZI</name>
<dbReference type="KEGG" id="dzi:111278745"/>
<keyword evidence="1" id="KW-0732">Signal</keyword>
<dbReference type="PROSITE" id="PS51257">
    <property type="entry name" value="PROKAR_LIPOPROTEIN"/>
    <property type="match status" value="1"/>
</dbReference>
<sequence length="114" mass="12048">MEGIKGVLMMVCLASGILVGQSTASFQSCYMGCFVLCVITTENTVFSCSVKCLKDCIIPSSTDLASLNKDDTQYFCKLGCAVSLCANLSSKENPGVQKVGRCVDSCSETCAKTN</sequence>
<dbReference type="OrthoDB" id="653285at2759"/>
<keyword evidence="2" id="KW-1185">Reference proteome</keyword>
<organism evidence="2 3">
    <name type="scientific">Durio zibethinus</name>
    <name type="common">Durian</name>
    <dbReference type="NCBI Taxonomy" id="66656"/>
    <lineage>
        <taxon>Eukaryota</taxon>
        <taxon>Viridiplantae</taxon>
        <taxon>Streptophyta</taxon>
        <taxon>Embryophyta</taxon>
        <taxon>Tracheophyta</taxon>
        <taxon>Spermatophyta</taxon>
        <taxon>Magnoliopsida</taxon>
        <taxon>eudicotyledons</taxon>
        <taxon>Gunneridae</taxon>
        <taxon>Pentapetalae</taxon>
        <taxon>rosids</taxon>
        <taxon>malvids</taxon>
        <taxon>Malvales</taxon>
        <taxon>Malvaceae</taxon>
        <taxon>Helicteroideae</taxon>
        <taxon>Durio</taxon>
    </lineage>
</organism>
<protein>
    <submittedName>
        <fullName evidence="3">Thionin-like protein 2</fullName>
    </submittedName>
</protein>
<dbReference type="InterPro" id="IPR038975">
    <property type="entry name" value="THNL"/>
</dbReference>
<proteinExistence type="predicted"/>
<dbReference type="AlphaFoldDB" id="A0A6P5WYA6"/>
<dbReference type="GeneID" id="111278745"/>
<gene>
    <name evidence="3" type="primary">LOC111278745</name>
</gene>
<accession>A0A6P5WYA6</accession>
<evidence type="ECO:0000313" key="2">
    <source>
        <dbReference type="Proteomes" id="UP000515121"/>
    </source>
</evidence>